<comment type="caution">
    <text evidence="1">The sequence shown here is derived from an EMBL/GenBank/DDBJ whole genome shotgun (WGS) entry which is preliminary data.</text>
</comment>
<proteinExistence type="predicted"/>
<organism evidence="1 2">
    <name type="scientific">Stachybotrys elegans</name>
    <dbReference type="NCBI Taxonomy" id="80388"/>
    <lineage>
        <taxon>Eukaryota</taxon>
        <taxon>Fungi</taxon>
        <taxon>Dikarya</taxon>
        <taxon>Ascomycota</taxon>
        <taxon>Pezizomycotina</taxon>
        <taxon>Sordariomycetes</taxon>
        <taxon>Hypocreomycetidae</taxon>
        <taxon>Hypocreales</taxon>
        <taxon>Stachybotryaceae</taxon>
        <taxon>Stachybotrys</taxon>
    </lineage>
</organism>
<accession>A0A8K0WL18</accession>
<reference evidence="1" key="1">
    <citation type="journal article" date="2021" name="Nat. Commun.">
        <title>Genetic determinants of endophytism in the Arabidopsis root mycobiome.</title>
        <authorList>
            <person name="Mesny F."/>
            <person name="Miyauchi S."/>
            <person name="Thiergart T."/>
            <person name="Pickel B."/>
            <person name="Atanasova L."/>
            <person name="Karlsson M."/>
            <person name="Huettel B."/>
            <person name="Barry K.W."/>
            <person name="Haridas S."/>
            <person name="Chen C."/>
            <person name="Bauer D."/>
            <person name="Andreopoulos W."/>
            <person name="Pangilinan J."/>
            <person name="LaButti K."/>
            <person name="Riley R."/>
            <person name="Lipzen A."/>
            <person name="Clum A."/>
            <person name="Drula E."/>
            <person name="Henrissat B."/>
            <person name="Kohler A."/>
            <person name="Grigoriev I.V."/>
            <person name="Martin F.M."/>
            <person name="Hacquard S."/>
        </authorList>
    </citation>
    <scope>NUCLEOTIDE SEQUENCE</scope>
    <source>
        <strain evidence="1">MPI-CAGE-CH-0235</strain>
    </source>
</reference>
<evidence type="ECO:0000313" key="1">
    <source>
        <dbReference type="EMBL" id="KAH7304772.1"/>
    </source>
</evidence>
<name>A0A8K0WL18_9HYPO</name>
<dbReference type="OrthoDB" id="4436466at2759"/>
<gene>
    <name evidence="1" type="ORF">B0I35DRAFT_362746</name>
</gene>
<protein>
    <submittedName>
        <fullName evidence="1">Uncharacterized protein</fullName>
    </submittedName>
</protein>
<dbReference type="Proteomes" id="UP000813444">
    <property type="component" value="Unassembled WGS sequence"/>
</dbReference>
<dbReference type="AlphaFoldDB" id="A0A8K0WL18"/>
<dbReference type="EMBL" id="JAGPNK010000021">
    <property type="protein sequence ID" value="KAH7304772.1"/>
    <property type="molecule type" value="Genomic_DNA"/>
</dbReference>
<keyword evidence="2" id="KW-1185">Reference proteome</keyword>
<sequence length="227" mass="25700">MGLLRKTFCTGLLGVSASATCLAYLAAKNPVVAPLPASDPLWKSRLFYSRNPARNTPTSDVCIRRIPLSKIRPELLQKDGELAVEFCRGIWSGWGYAIQRMYLEFKWKGPETLQQLWSTEQLAESRYDKGTRITDHFEVVEKTASSITVRCGDSPRNQGPRPSDGLFVMTATVDKQRDEVELQLKSCLFPSSGSHTGPRGPMPAWMEELHQWYARIWCETASWKLMI</sequence>
<evidence type="ECO:0000313" key="2">
    <source>
        <dbReference type="Proteomes" id="UP000813444"/>
    </source>
</evidence>